<comment type="caution">
    <text evidence="1">The sequence shown here is derived from an EMBL/GenBank/DDBJ whole genome shotgun (WGS) entry which is preliminary data.</text>
</comment>
<proteinExistence type="predicted"/>
<accession>A0AAU9X1H7</accession>
<feature type="non-terminal residue" evidence="1">
    <location>
        <position position="1"/>
    </location>
</feature>
<organism evidence="1 2">
    <name type="scientific">Pocillopora meandrina</name>
    <dbReference type="NCBI Taxonomy" id="46732"/>
    <lineage>
        <taxon>Eukaryota</taxon>
        <taxon>Metazoa</taxon>
        <taxon>Cnidaria</taxon>
        <taxon>Anthozoa</taxon>
        <taxon>Hexacorallia</taxon>
        <taxon>Scleractinia</taxon>
        <taxon>Astrocoeniina</taxon>
        <taxon>Pocilloporidae</taxon>
        <taxon>Pocillopora</taxon>
    </lineage>
</organism>
<dbReference type="PANTHER" id="PTHR37162">
    <property type="entry name" value="HAT FAMILY DIMERISATION DOMAINCONTAINING PROTEIN-RELATED"/>
    <property type="match status" value="1"/>
</dbReference>
<keyword evidence="2" id="KW-1185">Reference proteome</keyword>
<evidence type="ECO:0000313" key="2">
    <source>
        <dbReference type="Proteomes" id="UP001159428"/>
    </source>
</evidence>
<sequence length="275" mass="31348">LNEEFADQRFSRLRDAFTNPPTEVALLFHHASIPLFNNFNKLLQSEEPIIHMLHDSTIQLARSLANRIITPQVLKDTPITELNMDDPQIYKPEHTIFEGVTTKFKLQKLLNDGALVRGSIPGHFSTIAVDKLYDEFCDYQTLPDECFRDDVLKEAKVIDGEEDGEVLFHYRVDVLWSHIAQLVIPGTTAKRFKHLPKVARLVLVLPHSNAGEERLFKGKNKAESRASMKLKGTLSSLLAMKLQYPEQTVPCHMWSPTKELLNSFKKAATAYNTEH</sequence>
<dbReference type="EMBL" id="CALNXJ010000027">
    <property type="protein sequence ID" value="CAH3133192.1"/>
    <property type="molecule type" value="Genomic_DNA"/>
</dbReference>
<evidence type="ECO:0000313" key="1">
    <source>
        <dbReference type="EMBL" id="CAH3133192.1"/>
    </source>
</evidence>
<dbReference type="PANTHER" id="PTHR37162:SF1">
    <property type="entry name" value="BED-TYPE DOMAIN-CONTAINING PROTEIN"/>
    <property type="match status" value="1"/>
</dbReference>
<dbReference type="Proteomes" id="UP001159428">
    <property type="component" value="Unassembled WGS sequence"/>
</dbReference>
<protein>
    <submittedName>
        <fullName evidence="1">Uncharacterized protein</fullName>
    </submittedName>
</protein>
<reference evidence="1 2" key="1">
    <citation type="submission" date="2022-05" db="EMBL/GenBank/DDBJ databases">
        <authorList>
            <consortium name="Genoscope - CEA"/>
            <person name="William W."/>
        </authorList>
    </citation>
    <scope>NUCLEOTIDE SEQUENCE [LARGE SCALE GENOMIC DNA]</scope>
</reference>
<name>A0AAU9X1H7_9CNID</name>
<gene>
    <name evidence="1" type="ORF">PMEA_00015428</name>
</gene>
<dbReference type="AlphaFoldDB" id="A0AAU9X1H7"/>